<keyword evidence="1" id="KW-0812">Transmembrane</keyword>
<reference evidence="2 3" key="1">
    <citation type="submission" date="2019-08" db="EMBL/GenBank/DDBJ databases">
        <authorList>
            <person name="Dong K."/>
        </authorList>
    </citation>
    <scope>NUCLEOTIDE SEQUENCE [LARGE SCALE GENOMIC DNA]</scope>
    <source>
        <strain evidence="2 3">M4-8</strain>
    </source>
</reference>
<organism evidence="2 3">
    <name type="scientific">Microbacterium mitrae</name>
    <dbReference type="NCBI Taxonomy" id="664640"/>
    <lineage>
        <taxon>Bacteria</taxon>
        <taxon>Bacillati</taxon>
        <taxon>Actinomycetota</taxon>
        <taxon>Actinomycetes</taxon>
        <taxon>Micrococcales</taxon>
        <taxon>Microbacteriaceae</taxon>
        <taxon>Microbacterium</taxon>
    </lineage>
</organism>
<protein>
    <submittedName>
        <fullName evidence="2">DUF2165 domain-containing protein</fullName>
    </submittedName>
</protein>
<evidence type="ECO:0000313" key="2">
    <source>
        <dbReference type="EMBL" id="TXK06162.1"/>
    </source>
</evidence>
<evidence type="ECO:0000256" key="1">
    <source>
        <dbReference type="SAM" id="Phobius"/>
    </source>
</evidence>
<feature type="transmembrane region" description="Helical" evidence="1">
    <location>
        <begin position="7"/>
        <end position="29"/>
    </location>
</feature>
<feature type="transmembrane region" description="Helical" evidence="1">
    <location>
        <begin position="108"/>
        <end position="131"/>
    </location>
</feature>
<dbReference type="Pfam" id="PF09933">
    <property type="entry name" value="DUF2165"/>
    <property type="match status" value="1"/>
</dbReference>
<dbReference type="RefSeq" id="WP_147824971.1">
    <property type="nucleotide sequence ID" value="NZ_BAAARG010000001.1"/>
</dbReference>
<dbReference type="InterPro" id="IPR018681">
    <property type="entry name" value="DUF2165_transmembrane"/>
</dbReference>
<feature type="transmembrane region" description="Helical" evidence="1">
    <location>
        <begin position="143"/>
        <end position="161"/>
    </location>
</feature>
<dbReference type="Proteomes" id="UP000321196">
    <property type="component" value="Unassembled WGS sequence"/>
</dbReference>
<comment type="caution">
    <text evidence="2">The sequence shown here is derived from an EMBL/GenBank/DDBJ whole genome shotgun (WGS) entry which is preliminary data.</text>
</comment>
<keyword evidence="3" id="KW-1185">Reference proteome</keyword>
<feature type="transmembrane region" description="Helical" evidence="1">
    <location>
        <begin position="62"/>
        <end position="87"/>
    </location>
</feature>
<name>A0A5C8HSB0_9MICO</name>
<dbReference type="EMBL" id="VRSW01000001">
    <property type="protein sequence ID" value="TXK06162.1"/>
    <property type="molecule type" value="Genomic_DNA"/>
</dbReference>
<gene>
    <name evidence="2" type="ORF">FVP60_04175</name>
</gene>
<dbReference type="AlphaFoldDB" id="A0A5C8HSB0"/>
<keyword evidence="1" id="KW-1133">Transmembrane helix</keyword>
<sequence length="177" mass="19812">MNHPLRLLQAFTVFCAGLYGLFVFMGNIMDYDSNYQFVKHVLSMDTTFEGNALMWRAITEPWVWTVGYIGIIVAEATFAALGLVGGVMLLRHRNADHATYDRARTWGYAAYAVGLAIWFIGFIVIGSEWFAMWQSSTWNGKDTAMPLAILWAVFAALLAMNSPVTPSTPTRQTTPEQ</sequence>
<evidence type="ECO:0000313" key="3">
    <source>
        <dbReference type="Proteomes" id="UP000321196"/>
    </source>
</evidence>
<accession>A0A5C8HSB0</accession>
<keyword evidence="1" id="KW-0472">Membrane</keyword>
<dbReference type="OrthoDB" id="7618855at2"/>
<proteinExistence type="predicted"/>